<accession>A0AA39WH93</accession>
<keyword evidence="1" id="KW-1133">Transmembrane helix</keyword>
<name>A0AA39WH93_9PEZI</name>
<organism evidence="2 3">
    <name type="scientific">Bombardia bombarda</name>
    <dbReference type="NCBI Taxonomy" id="252184"/>
    <lineage>
        <taxon>Eukaryota</taxon>
        <taxon>Fungi</taxon>
        <taxon>Dikarya</taxon>
        <taxon>Ascomycota</taxon>
        <taxon>Pezizomycotina</taxon>
        <taxon>Sordariomycetes</taxon>
        <taxon>Sordariomycetidae</taxon>
        <taxon>Sordariales</taxon>
        <taxon>Lasiosphaeriaceae</taxon>
        <taxon>Bombardia</taxon>
    </lineage>
</organism>
<keyword evidence="3" id="KW-1185">Reference proteome</keyword>
<evidence type="ECO:0000256" key="1">
    <source>
        <dbReference type="SAM" id="Phobius"/>
    </source>
</evidence>
<keyword evidence="1" id="KW-0472">Membrane</keyword>
<keyword evidence="1" id="KW-0812">Transmembrane</keyword>
<dbReference type="EMBL" id="JAULSR010000007">
    <property type="protein sequence ID" value="KAK0615359.1"/>
    <property type="molecule type" value="Genomic_DNA"/>
</dbReference>
<dbReference type="Proteomes" id="UP001174934">
    <property type="component" value="Unassembled WGS sequence"/>
</dbReference>
<feature type="transmembrane region" description="Helical" evidence="1">
    <location>
        <begin position="523"/>
        <end position="546"/>
    </location>
</feature>
<sequence>MSHFAGRQLNAVQEQILRDFQNQQRPGNQPLGNARQVADGLWEMRLHWAAWPGIPSTAIFNTKIFLTWAQRLYRMYIYYVDGIPLLNSSSTKACYDMIVSEGTVIVACIVAWLLVFILNTWFAMVIYISIWAFSRDMLIQSVPYFHFYWGFYSFGLLGFLLDHWLRPRPEHRALGNGHPLRWRLWPVIPRPDPSRAFMSGLKALSWSFDVSRFIVSYTNPPLVDRKSSIPTDLDYDNGNANANFSITDLIGLPPLTDGGTDPCVRPSEIPLVTALEEWQCKAFYWPRYLIPGYFRSMKIAVSSVPNSQGTLSWEERLFGPILELLVKSLNVYALLYSMWCFYVFFRSTALGRAIARRLSGPLTRLSGPLTRRYASSTRIAARVWTSSIFQFFWRRLVILAVLSAVFIPTFAGLAMLLFRGDVRLWASSSDDWASITSCTATAHHPHGPDSVERFMMWIWTGRYATDIPHMLVLLYLRHEPAITELLRAYGPAAKALMFAVGFMVGLMGGFARDLCRTALYTGIYATVGMLFFLVNFAVTISFFWIVDKLK</sequence>
<reference evidence="2" key="1">
    <citation type="submission" date="2023-06" db="EMBL/GenBank/DDBJ databases">
        <title>Genome-scale phylogeny and comparative genomics of the fungal order Sordariales.</title>
        <authorList>
            <consortium name="Lawrence Berkeley National Laboratory"/>
            <person name="Hensen N."/>
            <person name="Bonometti L."/>
            <person name="Westerberg I."/>
            <person name="Brannstrom I.O."/>
            <person name="Guillou S."/>
            <person name="Cros-Aarteil S."/>
            <person name="Calhoun S."/>
            <person name="Haridas S."/>
            <person name="Kuo A."/>
            <person name="Mondo S."/>
            <person name="Pangilinan J."/>
            <person name="Riley R."/>
            <person name="LaButti K."/>
            <person name="Andreopoulos B."/>
            <person name="Lipzen A."/>
            <person name="Chen C."/>
            <person name="Yanf M."/>
            <person name="Daum C."/>
            <person name="Ng V."/>
            <person name="Clum A."/>
            <person name="Steindorff A."/>
            <person name="Ohm R."/>
            <person name="Martin F."/>
            <person name="Silar P."/>
            <person name="Natvig D."/>
            <person name="Lalanne C."/>
            <person name="Gautier V."/>
            <person name="Ament-velasquez S.L."/>
            <person name="Kruys A."/>
            <person name="Hutchinson M.I."/>
            <person name="Powell A.J."/>
            <person name="Barry K."/>
            <person name="Miller A.N."/>
            <person name="Grigoriev I.V."/>
            <person name="Debuchy R."/>
            <person name="Gladieux P."/>
            <person name="Thoren M.H."/>
            <person name="Johannesson H."/>
        </authorList>
    </citation>
    <scope>NUCLEOTIDE SEQUENCE</scope>
    <source>
        <strain evidence="2">SMH3391-2</strain>
    </source>
</reference>
<evidence type="ECO:0000313" key="3">
    <source>
        <dbReference type="Proteomes" id="UP001174934"/>
    </source>
</evidence>
<feature type="transmembrane region" description="Helical" evidence="1">
    <location>
        <begin position="104"/>
        <end position="133"/>
    </location>
</feature>
<comment type="caution">
    <text evidence="2">The sequence shown here is derived from an EMBL/GenBank/DDBJ whole genome shotgun (WGS) entry which is preliminary data.</text>
</comment>
<feature type="transmembrane region" description="Helical" evidence="1">
    <location>
        <begin position="396"/>
        <end position="418"/>
    </location>
</feature>
<dbReference type="AlphaFoldDB" id="A0AA39WH93"/>
<evidence type="ECO:0000313" key="2">
    <source>
        <dbReference type="EMBL" id="KAK0615359.1"/>
    </source>
</evidence>
<feature type="transmembrane region" description="Helical" evidence="1">
    <location>
        <begin position="145"/>
        <end position="165"/>
    </location>
</feature>
<proteinExistence type="predicted"/>
<gene>
    <name evidence="2" type="ORF">B0T17DRAFT_620148</name>
</gene>
<protein>
    <submittedName>
        <fullName evidence="2">Uncharacterized protein</fullName>
    </submittedName>
</protein>
<feature type="transmembrane region" description="Helical" evidence="1">
    <location>
        <begin position="488"/>
        <end position="511"/>
    </location>
</feature>